<dbReference type="AlphaFoldDB" id="A0A414R704"/>
<feature type="transmembrane region" description="Helical" evidence="1">
    <location>
        <begin position="63"/>
        <end position="81"/>
    </location>
</feature>
<accession>A0A414R704</accession>
<keyword evidence="1" id="KW-1133">Transmembrane helix</keyword>
<evidence type="ECO:0000313" key="2">
    <source>
        <dbReference type="EMBL" id="RHF88758.1"/>
    </source>
</evidence>
<dbReference type="RefSeq" id="WP_118211902.1">
    <property type="nucleotide sequence ID" value="NZ_JAQDLO010000002.1"/>
</dbReference>
<proteinExistence type="predicted"/>
<dbReference type="Proteomes" id="UP000283485">
    <property type="component" value="Unassembled WGS sequence"/>
</dbReference>
<name>A0A414R704_9BACT</name>
<keyword evidence="1" id="KW-0812">Transmembrane</keyword>
<sequence length="83" mass="9470">MKHEELKSLTIEKLDGMTEEELDKVAQEVVNFLTDSEIKKLPQEVKDKLKIVKEKSAILTKEFWITVIIAALIMSLIQAMLGN</sequence>
<evidence type="ECO:0000313" key="3">
    <source>
        <dbReference type="Proteomes" id="UP000283485"/>
    </source>
</evidence>
<evidence type="ECO:0000256" key="1">
    <source>
        <dbReference type="SAM" id="Phobius"/>
    </source>
</evidence>
<protein>
    <submittedName>
        <fullName evidence="2">Uncharacterized protein</fullName>
    </submittedName>
</protein>
<keyword evidence="1" id="KW-0472">Membrane</keyword>
<comment type="caution">
    <text evidence="2">The sequence shown here is derived from an EMBL/GenBank/DDBJ whole genome shotgun (WGS) entry which is preliminary data.</text>
</comment>
<gene>
    <name evidence="2" type="ORF">DW653_11680</name>
</gene>
<reference evidence="2 3" key="1">
    <citation type="submission" date="2018-08" db="EMBL/GenBank/DDBJ databases">
        <title>A genome reference for cultivated species of the human gut microbiota.</title>
        <authorList>
            <person name="Zou Y."/>
            <person name="Xue W."/>
            <person name="Luo G."/>
        </authorList>
    </citation>
    <scope>NUCLEOTIDE SEQUENCE [LARGE SCALE GENOMIC DNA]</scope>
    <source>
        <strain evidence="2 3">AM23-23</strain>
    </source>
</reference>
<dbReference type="EMBL" id="QRHQ01000024">
    <property type="protein sequence ID" value="RHF88758.1"/>
    <property type="molecule type" value="Genomic_DNA"/>
</dbReference>
<organism evidence="2 3">
    <name type="scientific">Phocaeicola plebeius</name>
    <dbReference type="NCBI Taxonomy" id="310297"/>
    <lineage>
        <taxon>Bacteria</taxon>
        <taxon>Pseudomonadati</taxon>
        <taxon>Bacteroidota</taxon>
        <taxon>Bacteroidia</taxon>
        <taxon>Bacteroidales</taxon>
        <taxon>Bacteroidaceae</taxon>
        <taxon>Phocaeicola</taxon>
    </lineage>
</organism>